<dbReference type="OrthoDB" id="3508128at2"/>
<dbReference type="Pfam" id="PF10979">
    <property type="entry name" value="DUF2786"/>
    <property type="match status" value="1"/>
</dbReference>
<proteinExistence type="predicted"/>
<accession>A0A4P6MXG8</accession>
<evidence type="ECO:0000259" key="3">
    <source>
        <dbReference type="Pfam" id="PF23771"/>
    </source>
</evidence>
<sequence>MTAFGIERDRDADVGRFADRVMEAASAWSNRHRARAQALTRHLVADTRTGYDRDCAGWAILSILTDRVGQAFDREWQPIDLHRLVTRLTKSPADALLGDAMAYVLQRYARATVDPEWWAQMEAIEASAWWPEDRSYPQARGDRDSWPEVVQAAVELISTIWAVPSIESLGPRPGEARPSTRRSSSRVDPRVLERVRALLAKAESTTFEAEAETFTAGAQSLMARHSIDAALLAATERTTAGPTLRRVGVDNPYESPKVSLLSGIASANYCRAVWSKDLGHVTLIGHAEDLDAVETLFTSLLVQATTAMAQHGKQTDAYGRSRTAAFRRSFLMAFALRIRERLHQVADAEVAAVAEQRGGSAGTELVPLLEERRDAVDDAVDEYFPHLRASRPTTVSDDEGWFSGHAAADRASLGGSGEVERR</sequence>
<reference evidence="4 5" key="1">
    <citation type="submission" date="2019-02" db="EMBL/GenBank/DDBJ databases">
        <title>Genomic data mining of an Antarctic deep-sea actinobacterium, Janibacterlimosus P3-3-X1.</title>
        <authorList>
            <person name="Liao L."/>
            <person name="Chen B."/>
        </authorList>
    </citation>
    <scope>NUCLEOTIDE SEQUENCE [LARGE SCALE GENOMIC DNA]</scope>
    <source>
        <strain evidence="4 5">P3-3-X1</strain>
    </source>
</reference>
<dbReference type="KEGG" id="jli:EXU32_17070"/>
<feature type="domain" description="DUF2786" evidence="2">
    <location>
        <begin position="190"/>
        <end position="228"/>
    </location>
</feature>
<dbReference type="STRING" id="1216970.GCA_001570985_01168"/>
<dbReference type="AlphaFoldDB" id="A0A4P6MXG8"/>
<protein>
    <submittedName>
        <fullName evidence="4">DUF2786 domain-containing protein</fullName>
    </submittedName>
</protein>
<evidence type="ECO:0000259" key="2">
    <source>
        <dbReference type="Pfam" id="PF10979"/>
    </source>
</evidence>
<dbReference type="Pfam" id="PF23771">
    <property type="entry name" value="DUF7168"/>
    <property type="match status" value="1"/>
</dbReference>
<dbReference type="RefSeq" id="WP_130630974.1">
    <property type="nucleotide sequence ID" value="NZ_CP036164.1"/>
</dbReference>
<gene>
    <name evidence="4" type="ORF">EXU32_17070</name>
</gene>
<name>A0A4P6MXG8_9MICO</name>
<dbReference type="EMBL" id="CP036164">
    <property type="protein sequence ID" value="QBF47802.1"/>
    <property type="molecule type" value="Genomic_DNA"/>
</dbReference>
<feature type="domain" description="DUF7168" evidence="3">
    <location>
        <begin position="256"/>
        <end position="357"/>
    </location>
</feature>
<organism evidence="4 5">
    <name type="scientific">Janibacter limosus</name>
    <dbReference type="NCBI Taxonomy" id="53458"/>
    <lineage>
        <taxon>Bacteria</taxon>
        <taxon>Bacillati</taxon>
        <taxon>Actinomycetota</taxon>
        <taxon>Actinomycetes</taxon>
        <taxon>Micrococcales</taxon>
        <taxon>Intrasporangiaceae</taxon>
        <taxon>Janibacter</taxon>
    </lineage>
</organism>
<dbReference type="Proteomes" id="UP000290408">
    <property type="component" value="Chromosome"/>
</dbReference>
<evidence type="ECO:0000313" key="4">
    <source>
        <dbReference type="EMBL" id="QBF47802.1"/>
    </source>
</evidence>
<keyword evidence="5" id="KW-1185">Reference proteome</keyword>
<dbReference type="InterPro" id="IPR024498">
    <property type="entry name" value="DUF2786"/>
</dbReference>
<evidence type="ECO:0000256" key="1">
    <source>
        <dbReference type="SAM" id="MobiDB-lite"/>
    </source>
</evidence>
<feature type="region of interest" description="Disordered" evidence="1">
    <location>
        <begin position="168"/>
        <end position="188"/>
    </location>
</feature>
<evidence type="ECO:0000313" key="5">
    <source>
        <dbReference type="Proteomes" id="UP000290408"/>
    </source>
</evidence>
<dbReference type="InterPro" id="IPR055592">
    <property type="entry name" value="DUF7168"/>
</dbReference>